<keyword evidence="1" id="KW-0233">DNA recombination</keyword>
<dbReference type="InterPro" id="IPR013762">
    <property type="entry name" value="Integrase-like_cat_sf"/>
</dbReference>
<name>A0A168FEU8_9MICO</name>
<dbReference type="GO" id="GO:0006310">
    <property type="term" value="P:DNA recombination"/>
    <property type="evidence" value="ECO:0007669"/>
    <property type="project" value="UniProtKB-KW"/>
</dbReference>
<dbReference type="InterPro" id="IPR050090">
    <property type="entry name" value="Tyrosine_recombinase_XerCD"/>
</dbReference>
<dbReference type="PROSITE" id="PS51898">
    <property type="entry name" value="TYR_RECOMBINASE"/>
    <property type="match status" value="1"/>
</dbReference>
<dbReference type="InterPro" id="IPR002104">
    <property type="entry name" value="Integrase_catalytic"/>
</dbReference>
<feature type="domain" description="Tyr recombinase" evidence="2">
    <location>
        <begin position="1"/>
        <end position="194"/>
    </location>
</feature>
<dbReference type="PANTHER" id="PTHR30349:SF64">
    <property type="entry name" value="PROPHAGE INTEGRASE INTD-RELATED"/>
    <property type="match status" value="1"/>
</dbReference>
<evidence type="ECO:0000313" key="4">
    <source>
        <dbReference type="Proteomes" id="UP000076794"/>
    </source>
</evidence>
<dbReference type="Proteomes" id="UP000076794">
    <property type="component" value="Chromosome"/>
</dbReference>
<evidence type="ECO:0000256" key="1">
    <source>
        <dbReference type="ARBA" id="ARBA00023172"/>
    </source>
</evidence>
<dbReference type="EMBL" id="CP014209">
    <property type="protein sequence ID" value="ANC31549.1"/>
    <property type="molecule type" value="Genomic_DNA"/>
</dbReference>
<evidence type="ECO:0000313" key="3">
    <source>
        <dbReference type="EMBL" id="ANC31549.1"/>
    </source>
</evidence>
<dbReference type="PANTHER" id="PTHR30349">
    <property type="entry name" value="PHAGE INTEGRASE-RELATED"/>
    <property type="match status" value="1"/>
</dbReference>
<dbReference type="CDD" id="cd00796">
    <property type="entry name" value="INT_Rci_Hp1_C"/>
    <property type="match status" value="1"/>
</dbReference>
<dbReference type="Gene3D" id="1.10.443.10">
    <property type="entry name" value="Intergrase catalytic core"/>
    <property type="match status" value="1"/>
</dbReference>
<proteinExistence type="predicted"/>
<sequence length="235" mass="25457">MNDRFLTRDELHAICRHLDGEHLAMTLLLTGTDLRWGEAAGLHRARVDPDRRVLDVLETWSVRGVHMKPYPKGRRRRQVPIPAWIDLAQLQQPAASADCGYEHIEGRCPGALLLATSSGTIVEHAKFSKAFAAAVRAADVGRVRVHDLRHTYASWLIQGGRPLAEVGKLLGHVSPITTQRYAHLAEVDADDILAALGPGPEMAPVPGGSTSSPPVVHGGLLSAERFYALDGVDVG</sequence>
<accession>A0A168FEU8</accession>
<evidence type="ECO:0000259" key="2">
    <source>
        <dbReference type="PROSITE" id="PS51898"/>
    </source>
</evidence>
<reference evidence="3 4" key="1">
    <citation type="submission" date="2016-01" db="EMBL/GenBank/DDBJ databases">
        <title>Complete genome sequence of a soil Actinobacterium, Isoptericola dokdonensis DS-3.</title>
        <authorList>
            <person name="Kwon S.-K."/>
            <person name="Kim J.F."/>
        </authorList>
    </citation>
    <scope>NUCLEOTIDE SEQUENCE [LARGE SCALE GENOMIC DNA]</scope>
    <source>
        <strain evidence="3 4">DS-3</strain>
    </source>
</reference>
<dbReference type="Pfam" id="PF00589">
    <property type="entry name" value="Phage_integrase"/>
    <property type="match status" value="1"/>
</dbReference>
<gene>
    <name evidence="3" type="ORF">I598_2003</name>
</gene>
<dbReference type="GO" id="GO:0003677">
    <property type="term" value="F:DNA binding"/>
    <property type="evidence" value="ECO:0007669"/>
    <property type="project" value="InterPro"/>
</dbReference>
<dbReference type="STRING" id="1300344.I598_2003"/>
<dbReference type="GO" id="GO:0015074">
    <property type="term" value="P:DNA integration"/>
    <property type="evidence" value="ECO:0007669"/>
    <property type="project" value="InterPro"/>
</dbReference>
<dbReference type="InterPro" id="IPR011010">
    <property type="entry name" value="DNA_brk_join_enz"/>
</dbReference>
<dbReference type="SUPFAM" id="SSF56349">
    <property type="entry name" value="DNA breaking-rejoining enzymes"/>
    <property type="match status" value="1"/>
</dbReference>
<dbReference type="AlphaFoldDB" id="A0A168FEU8"/>
<keyword evidence="4" id="KW-1185">Reference proteome</keyword>
<protein>
    <submittedName>
        <fullName evidence="3">Site-specific tyrosine recombinase XerC</fullName>
    </submittedName>
</protein>
<dbReference type="KEGG" id="ido:I598_2003"/>
<organism evidence="3 4">
    <name type="scientific">Isoptericola dokdonensis DS-3</name>
    <dbReference type="NCBI Taxonomy" id="1300344"/>
    <lineage>
        <taxon>Bacteria</taxon>
        <taxon>Bacillati</taxon>
        <taxon>Actinomycetota</taxon>
        <taxon>Actinomycetes</taxon>
        <taxon>Micrococcales</taxon>
        <taxon>Promicromonosporaceae</taxon>
        <taxon>Isoptericola</taxon>
    </lineage>
</organism>